<evidence type="ECO:0000256" key="5">
    <source>
        <dbReference type="ARBA" id="ARBA00023004"/>
    </source>
</evidence>
<feature type="domain" description="Nitrite/Sulfite reductase ferredoxin-like" evidence="8">
    <location>
        <begin position="31"/>
        <end position="94"/>
    </location>
</feature>
<comment type="caution">
    <text evidence="9">The sequence shown here is derived from an EMBL/GenBank/DDBJ whole genome shotgun (WGS) entry which is preliminary data.</text>
</comment>
<keyword evidence="10" id="KW-1185">Reference proteome</keyword>
<feature type="domain" description="Nitrite/sulphite reductase 4Fe-4S" evidence="7">
    <location>
        <begin position="105"/>
        <end position="241"/>
    </location>
</feature>
<dbReference type="InterPro" id="IPR052034">
    <property type="entry name" value="NasD-like"/>
</dbReference>
<name>A0A4Y7REG2_9FIRM</name>
<dbReference type="PRINTS" id="PR00397">
    <property type="entry name" value="SIROHAEM"/>
</dbReference>
<keyword evidence="1" id="KW-0004">4Fe-4S</keyword>
<proteinExistence type="predicted"/>
<dbReference type="InterPro" id="IPR017220">
    <property type="entry name" value="Sulphite_reductase_assimil"/>
</dbReference>
<keyword evidence="6" id="KW-0411">Iron-sulfur</keyword>
<evidence type="ECO:0000313" key="10">
    <source>
        <dbReference type="Proteomes" id="UP000298324"/>
    </source>
</evidence>
<evidence type="ECO:0000256" key="3">
    <source>
        <dbReference type="ARBA" id="ARBA00022723"/>
    </source>
</evidence>
<dbReference type="RefSeq" id="WP_243123938.1">
    <property type="nucleotide sequence ID" value="NZ_QFGA01000001.1"/>
</dbReference>
<dbReference type="EC" id="1.7.1.4" evidence="9"/>
<keyword evidence="5" id="KW-0408">Iron</keyword>
<evidence type="ECO:0000256" key="6">
    <source>
        <dbReference type="ARBA" id="ARBA00023014"/>
    </source>
</evidence>
<dbReference type="PROSITE" id="PS00365">
    <property type="entry name" value="NIR_SIR"/>
    <property type="match status" value="1"/>
</dbReference>
<evidence type="ECO:0000259" key="7">
    <source>
        <dbReference type="Pfam" id="PF01077"/>
    </source>
</evidence>
<evidence type="ECO:0000259" key="8">
    <source>
        <dbReference type="Pfam" id="PF03460"/>
    </source>
</evidence>
<dbReference type="AlphaFoldDB" id="A0A4Y7REG2"/>
<dbReference type="EMBL" id="QFGA01000001">
    <property type="protein sequence ID" value="TEB07130.1"/>
    <property type="molecule type" value="Genomic_DNA"/>
</dbReference>
<keyword evidence="2" id="KW-0349">Heme</keyword>
<sequence>MAENQEMSNKLDERFQHSAPRRDLMEKGAILQRDGSYAIAPHIPGGVITDPELLIRIANVAKKYNCPALKVTSSQRIAIVGLKEEDIDAAWQDLGIVPGAAIGLCVRSVKFCPGTTFCKRGQQDSVGLGSEIDNRYHGMTLPSKFKISVSGCPNKCMDSMVIDFGVVGMPKGFTIYVGGNGGLDPRFGQKLIESQTSQQVLALLDRTIDVYKKEARTNERLGRFIDRIGFDRFREKVLEESLVH</sequence>
<dbReference type="SUPFAM" id="SSF56014">
    <property type="entry name" value="Nitrite and sulphite reductase 4Fe-4S domain-like"/>
    <property type="match status" value="1"/>
</dbReference>
<dbReference type="PANTHER" id="PTHR43809:SF1">
    <property type="entry name" value="NITRITE REDUCTASE (NADH) LARGE SUBUNIT"/>
    <property type="match status" value="1"/>
</dbReference>
<gene>
    <name evidence="9" type="primary">nasD</name>
    <name evidence="9" type="ORF">Psch_00673</name>
</gene>
<evidence type="ECO:0000313" key="9">
    <source>
        <dbReference type="EMBL" id="TEB07130.1"/>
    </source>
</evidence>
<dbReference type="GO" id="GO:0008942">
    <property type="term" value="F:nitrite reductase [NAD(P)H] activity"/>
    <property type="evidence" value="ECO:0007669"/>
    <property type="project" value="UniProtKB-EC"/>
</dbReference>
<dbReference type="PIRSF" id="PIRSF037487">
    <property type="entry name" value="Sulfite_red_assimil"/>
    <property type="match status" value="1"/>
</dbReference>
<dbReference type="Gene3D" id="3.90.480.10">
    <property type="entry name" value="Sulfite Reductase Hemoprotein,Domain 2"/>
    <property type="match status" value="1"/>
</dbReference>
<dbReference type="GO" id="GO:0046872">
    <property type="term" value="F:metal ion binding"/>
    <property type="evidence" value="ECO:0007669"/>
    <property type="project" value="UniProtKB-KW"/>
</dbReference>
<evidence type="ECO:0000256" key="2">
    <source>
        <dbReference type="ARBA" id="ARBA00022617"/>
    </source>
</evidence>
<dbReference type="Pfam" id="PF03460">
    <property type="entry name" value="NIR_SIR_ferr"/>
    <property type="match status" value="1"/>
</dbReference>
<dbReference type="GO" id="GO:0051539">
    <property type="term" value="F:4 iron, 4 sulfur cluster binding"/>
    <property type="evidence" value="ECO:0007669"/>
    <property type="project" value="UniProtKB-KW"/>
</dbReference>
<dbReference type="InterPro" id="IPR005117">
    <property type="entry name" value="NiRdtase/SiRdtase_haem-b_fer"/>
</dbReference>
<dbReference type="InterPro" id="IPR006067">
    <property type="entry name" value="NO2/SO3_Rdtase_4Fe4S_dom"/>
</dbReference>
<dbReference type="SUPFAM" id="SSF55124">
    <property type="entry name" value="Nitrite/Sulfite reductase N-terminal domain-like"/>
    <property type="match status" value="1"/>
</dbReference>
<protein>
    <submittedName>
        <fullName evidence="9">Nitrite reductase (NAD(P)H)</fullName>
        <ecNumber evidence="9">1.7.1.4</ecNumber>
    </submittedName>
</protein>
<keyword evidence="4 9" id="KW-0560">Oxidoreductase</keyword>
<dbReference type="PANTHER" id="PTHR43809">
    <property type="entry name" value="NITRITE REDUCTASE (NADH) LARGE SUBUNIT"/>
    <property type="match status" value="1"/>
</dbReference>
<reference evidence="9 10" key="1">
    <citation type="journal article" date="2018" name="Environ. Microbiol.">
        <title>Novel energy conservation strategies and behaviour of Pelotomaculum schinkii driving syntrophic propionate catabolism.</title>
        <authorList>
            <person name="Hidalgo-Ahumada C.A.P."/>
            <person name="Nobu M.K."/>
            <person name="Narihiro T."/>
            <person name="Tamaki H."/>
            <person name="Liu W.T."/>
            <person name="Kamagata Y."/>
            <person name="Stams A.J.M."/>
            <person name="Imachi H."/>
            <person name="Sousa D.Z."/>
        </authorList>
    </citation>
    <scope>NUCLEOTIDE SEQUENCE [LARGE SCALE GENOMIC DNA]</scope>
    <source>
        <strain evidence="9 10">HH</strain>
    </source>
</reference>
<dbReference type="InterPro" id="IPR036136">
    <property type="entry name" value="Nit/Sulf_reduc_fer-like_dom_sf"/>
</dbReference>
<dbReference type="GO" id="GO:0020037">
    <property type="term" value="F:heme binding"/>
    <property type="evidence" value="ECO:0007669"/>
    <property type="project" value="InterPro"/>
</dbReference>
<evidence type="ECO:0000256" key="4">
    <source>
        <dbReference type="ARBA" id="ARBA00023002"/>
    </source>
</evidence>
<keyword evidence="3" id="KW-0479">Metal-binding</keyword>
<dbReference type="Pfam" id="PF01077">
    <property type="entry name" value="NIR_SIR"/>
    <property type="match status" value="1"/>
</dbReference>
<dbReference type="Gene3D" id="3.30.413.10">
    <property type="entry name" value="Sulfite Reductase Hemoprotein, domain 1"/>
    <property type="match status" value="1"/>
</dbReference>
<accession>A0A4Y7REG2</accession>
<dbReference type="InterPro" id="IPR006066">
    <property type="entry name" value="NO2/SO3_Rdtase_FeS/sirohaem_BS"/>
</dbReference>
<evidence type="ECO:0000256" key="1">
    <source>
        <dbReference type="ARBA" id="ARBA00022485"/>
    </source>
</evidence>
<organism evidence="9 10">
    <name type="scientific">Pelotomaculum schinkii</name>
    <dbReference type="NCBI Taxonomy" id="78350"/>
    <lineage>
        <taxon>Bacteria</taxon>
        <taxon>Bacillati</taxon>
        <taxon>Bacillota</taxon>
        <taxon>Clostridia</taxon>
        <taxon>Eubacteriales</taxon>
        <taxon>Desulfotomaculaceae</taxon>
        <taxon>Pelotomaculum</taxon>
    </lineage>
</organism>
<dbReference type="InterPro" id="IPR045854">
    <property type="entry name" value="NO2/SO3_Rdtase_4Fe4S_sf"/>
</dbReference>
<dbReference type="Proteomes" id="UP000298324">
    <property type="component" value="Unassembled WGS sequence"/>
</dbReference>